<feature type="region of interest" description="Disordered" evidence="1">
    <location>
        <begin position="1"/>
        <end position="79"/>
    </location>
</feature>
<organism evidence="2 3">
    <name type="scientific">Novimethylophilus kurashikiensis</name>
    <dbReference type="NCBI Taxonomy" id="1825523"/>
    <lineage>
        <taxon>Bacteria</taxon>
        <taxon>Pseudomonadati</taxon>
        <taxon>Pseudomonadota</taxon>
        <taxon>Betaproteobacteria</taxon>
        <taxon>Nitrosomonadales</taxon>
        <taxon>Methylophilaceae</taxon>
        <taxon>Novimethylophilus</taxon>
    </lineage>
</organism>
<dbReference type="AlphaFoldDB" id="A0A2R5F351"/>
<gene>
    <name evidence="2" type="ORF">NMK_0110</name>
</gene>
<sequence length="234" mass="25915">MSTPAQQKASSRPEPMAEDAVADFPAEAANDVGQVSSEHYPFSTELSDAAGLNEENAAQFGGDGPRVDDLGYADLQDRGPDEAKLQENLSAMQQLHSQDTPLFDQSMQAPSEQDSHAVAHHFEQPGGGYLIVLTEGSAMQAELYDESLQFISEIDLDSDAASHLLDNAEEAPHLDETEIESLFGDLTPDQRRHARVYRIRENIMNDRDAEIEEVMLENDDELPYGYNDEEDDEQ</sequence>
<evidence type="ECO:0000313" key="3">
    <source>
        <dbReference type="Proteomes" id="UP000245081"/>
    </source>
</evidence>
<name>A0A2R5F351_9PROT</name>
<dbReference type="EMBL" id="BDOQ01000001">
    <property type="protein sequence ID" value="GBG12579.1"/>
    <property type="molecule type" value="Genomic_DNA"/>
</dbReference>
<evidence type="ECO:0000256" key="1">
    <source>
        <dbReference type="SAM" id="MobiDB-lite"/>
    </source>
</evidence>
<reference evidence="2 3" key="1">
    <citation type="journal article" date="2018" name="Environ. Microbiol.">
        <title>Isolation and genomic characterization of Novimethylophilus kurashikiensis gen. nov. sp. nov., a new lanthanide-dependent methylotrophic species of Methylophilaceae.</title>
        <authorList>
            <person name="Lv H."/>
            <person name="Sahin N."/>
            <person name="Tani A."/>
        </authorList>
    </citation>
    <scope>NUCLEOTIDE SEQUENCE [LARGE SCALE GENOMIC DNA]</scope>
    <source>
        <strain evidence="2 3">La2-4</strain>
    </source>
</reference>
<accession>A0A2R5F351</accession>
<keyword evidence="3" id="KW-1185">Reference proteome</keyword>
<evidence type="ECO:0000313" key="2">
    <source>
        <dbReference type="EMBL" id="GBG12579.1"/>
    </source>
</evidence>
<protein>
    <submittedName>
        <fullName evidence="2">Methanol dehydrogenase</fullName>
    </submittedName>
</protein>
<proteinExistence type="predicted"/>
<comment type="caution">
    <text evidence="2">The sequence shown here is derived from an EMBL/GenBank/DDBJ whole genome shotgun (WGS) entry which is preliminary data.</text>
</comment>
<dbReference type="RefSeq" id="WP_109013810.1">
    <property type="nucleotide sequence ID" value="NZ_BDOQ01000001.1"/>
</dbReference>
<feature type="compositionally biased region" description="Polar residues" evidence="1">
    <location>
        <begin position="1"/>
        <end position="10"/>
    </location>
</feature>
<dbReference type="Proteomes" id="UP000245081">
    <property type="component" value="Unassembled WGS sequence"/>
</dbReference>
<feature type="compositionally biased region" description="Basic and acidic residues" evidence="1">
    <location>
        <begin position="65"/>
        <end position="79"/>
    </location>
</feature>